<dbReference type="CDD" id="cd00519">
    <property type="entry name" value="Lipase_3"/>
    <property type="match status" value="1"/>
</dbReference>
<comment type="caution">
    <text evidence="2">The sequence shown here is derived from an EMBL/GenBank/DDBJ whole genome shotgun (WGS) entry which is preliminary data.</text>
</comment>
<dbReference type="InterPro" id="IPR051218">
    <property type="entry name" value="Sec_MonoDiacylglyc_Lipase"/>
</dbReference>
<dbReference type="SUPFAM" id="SSF53474">
    <property type="entry name" value="alpha/beta-Hydrolases"/>
    <property type="match status" value="1"/>
</dbReference>
<organism evidence="2 3">
    <name type="scientific">Dialister pneumosintes</name>
    <dbReference type="NCBI Taxonomy" id="39950"/>
    <lineage>
        <taxon>Bacteria</taxon>
        <taxon>Bacillati</taxon>
        <taxon>Bacillota</taxon>
        <taxon>Negativicutes</taxon>
        <taxon>Veillonellales</taxon>
        <taxon>Veillonellaceae</taxon>
        <taxon>Dialister</taxon>
    </lineage>
</organism>
<reference evidence="2 3" key="1">
    <citation type="submission" date="2018-08" db="EMBL/GenBank/DDBJ databases">
        <title>Draft genome sequence of Dialister pneumosintes KCOM 1685.</title>
        <authorList>
            <person name="Kook J.-K."/>
            <person name="Park S.-N."/>
            <person name="Lim Y.K."/>
        </authorList>
    </citation>
    <scope>NUCLEOTIDE SEQUENCE [LARGE SCALE GENOMIC DNA]</scope>
    <source>
        <strain evidence="2 3">KCOM 1685</strain>
    </source>
</reference>
<dbReference type="Gene3D" id="3.40.50.1820">
    <property type="entry name" value="alpha/beta hydrolase"/>
    <property type="match status" value="1"/>
</dbReference>
<evidence type="ECO:0000259" key="1">
    <source>
        <dbReference type="Pfam" id="PF01764"/>
    </source>
</evidence>
<dbReference type="Proteomes" id="UP000266262">
    <property type="component" value="Unassembled WGS sequence"/>
</dbReference>
<proteinExistence type="predicted"/>
<dbReference type="InterPro" id="IPR002921">
    <property type="entry name" value="Fungal_lipase-type"/>
</dbReference>
<dbReference type="EMBL" id="QWKU01000001">
    <property type="protein sequence ID" value="RID94434.1"/>
    <property type="molecule type" value="Genomic_DNA"/>
</dbReference>
<dbReference type="PANTHER" id="PTHR45856:SF24">
    <property type="entry name" value="FUNGAL LIPASE-LIKE DOMAIN-CONTAINING PROTEIN"/>
    <property type="match status" value="1"/>
</dbReference>
<evidence type="ECO:0000313" key="3">
    <source>
        <dbReference type="Proteomes" id="UP000266262"/>
    </source>
</evidence>
<dbReference type="PANTHER" id="PTHR45856">
    <property type="entry name" value="ALPHA/BETA-HYDROLASES SUPERFAMILY PROTEIN"/>
    <property type="match status" value="1"/>
</dbReference>
<evidence type="ECO:0000313" key="2">
    <source>
        <dbReference type="EMBL" id="RID94434.1"/>
    </source>
</evidence>
<protein>
    <submittedName>
        <fullName evidence="2">Lipase family protein</fullName>
    </submittedName>
</protein>
<keyword evidence="3" id="KW-1185">Reference proteome</keyword>
<dbReference type="Pfam" id="PF01764">
    <property type="entry name" value="Lipase_3"/>
    <property type="match status" value="1"/>
</dbReference>
<accession>A0ABX9MA75</accession>
<name>A0ABX9MA75_9FIRM</name>
<gene>
    <name evidence="2" type="ORF">DX915_02635</name>
</gene>
<dbReference type="InterPro" id="IPR029058">
    <property type="entry name" value="AB_hydrolase_fold"/>
</dbReference>
<feature type="domain" description="Fungal lipase-type" evidence="1">
    <location>
        <begin position="102"/>
        <end position="233"/>
    </location>
</feature>
<sequence>METMMNWVKRLTTVIVILYTTVFPHGVLATDIEQDYTDARKAYLSSWISMAAYNGLIGKVAREELKKENWILRKAEISNESGHAKFLIAESADTDLEPLTIVAVTGTSDFTDIKADLSVSKIAWNESDSESMVHRGFKRYATSIWDTTLEDKTVGELIKEKAQNQNFIFTGHSLGGAVSTLLAARAKDEGVTSPLEVITFGAPAIGNENFSKKYEQLLDIKRIVNKGDPVSSVVQKFIGGYKPIGKEVTWNPSPDLHYFKHSMILYIDTALRNYYDTREAYEKMIGYVPVQTDIESSMILAFPPTIEIDGSIQADKKYIKQAMIDYYDGAFPGLVLSEKEFKDLPTALQEAADKKCKYIVTHTLKVVANKNKEQEYILTLGESIYDKHGKLISYQENVTNTKMMTPIEASLYLLILENKYIDTIF</sequence>